<proteinExistence type="predicted"/>
<dbReference type="EMBL" id="NXGJ01000007">
    <property type="protein sequence ID" value="PRM87640.1"/>
    <property type="molecule type" value="Genomic_DNA"/>
</dbReference>
<protein>
    <recommendedName>
        <fullName evidence="3">ATP-binding protein</fullName>
    </recommendedName>
</protein>
<evidence type="ECO:0000313" key="2">
    <source>
        <dbReference type="Proteomes" id="UP000239065"/>
    </source>
</evidence>
<accession>A0A2S9SM27</accession>
<evidence type="ECO:0008006" key="3">
    <source>
        <dbReference type="Google" id="ProtNLM"/>
    </source>
</evidence>
<evidence type="ECO:0000313" key="1">
    <source>
        <dbReference type="EMBL" id="PRM87640.1"/>
    </source>
</evidence>
<reference evidence="1 2" key="1">
    <citation type="submission" date="2017-09" db="EMBL/GenBank/DDBJ databases">
        <title>Reassesment of A. cryaerophilus.</title>
        <authorList>
            <person name="Perez-Cataluna A."/>
            <person name="Collado L."/>
            <person name="Salgado O."/>
            <person name="Lefinanco V."/>
            <person name="Figueras M.J."/>
        </authorList>
    </citation>
    <scope>NUCLEOTIDE SEQUENCE [LARGE SCALE GENOMIC DNA]</scope>
    <source>
        <strain evidence="1 2">LMG 9861</strain>
    </source>
</reference>
<organism evidence="1 2">
    <name type="scientific">Aliarcobacter cryaerophilus</name>
    <dbReference type="NCBI Taxonomy" id="28198"/>
    <lineage>
        <taxon>Bacteria</taxon>
        <taxon>Pseudomonadati</taxon>
        <taxon>Campylobacterota</taxon>
        <taxon>Epsilonproteobacteria</taxon>
        <taxon>Campylobacterales</taxon>
        <taxon>Arcobacteraceae</taxon>
        <taxon>Aliarcobacter</taxon>
    </lineage>
</organism>
<comment type="caution">
    <text evidence="1">The sequence shown here is derived from an EMBL/GenBank/DDBJ whole genome shotgun (WGS) entry which is preliminary data.</text>
</comment>
<sequence>MKLLEENYEINFSKVNFLERKTKIEHKKTIICGASKVGKSYLVYDFLSNFKNEEYLYIDFFDLRNGNIDKELSLLDDFISLKDIKVLVLENFNNQCKIPNCENIILTSQKSIEYKNFKKIELFALDFEEYLLFDNKHQNITQSFNNFLKYGNLPLSINTEEHKKISKLQDIIKMNSKDDTSYEILKILIENIDEKKSIFQLFNQLKSKIKISKDRFYEECKELEDKNSIFFVGKYNQEKSLKKIYSYNYAFLGAISFSKKFKQEFANMIFLELLKEKKTIYYLDNIDFYIKEDNLAIVCIPFFNIDLNSNLLKKIIKNALELNIEKIEIITISNNQKIDNKKINIETIVFYEWALI</sequence>
<dbReference type="Proteomes" id="UP000239065">
    <property type="component" value="Unassembled WGS sequence"/>
</dbReference>
<name>A0A2S9SM27_9BACT</name>
<dbReference type="AlphaFoldDB" id="A0A2S9SM27"/>
<gene>
    <name evidence="1" type="ORF">CJ669_06685</name>
</gene>
<dbReference type="RefSeq" id="WP_105909264.1">
    <property type="nucleotide sequence ID" value="NZ_NXGJ01000007.1"/>
</dbReference>